<organism evidence="1 2">
    <name type="scientific">Ureibacillus acetophenoni</name>
    <dbReference type="NCBI Taxonomy" id="614649"/>
    <lineage>
        <taxon>Bacteria</taxon>
        <taxon>Bacillati</taxon>
        <taxon>Bacillota</taxon>
        <taxon>Bacilli</taxon>
        <taxon>Bacillales</taxon>
        <taxon>Caryophanaceae</taxon>
        <taxon>Ureibacillus</taxon>
    </lineage>
</organism>
<dbReference type="Proteomes" id="UP000219252">
    <property type="component" value="Unassembled WGS sequence"/>
</dbReference>
<dbReference type="AlphaFoldDB" id="A0A285TYU1"/>
<reference evidence="2" key="1">
    <citation type="submission" date="2017-08" db="EMBL/GenBank/DDBJ databases">
        <authorList>
            <person name="Varghese N."/>
            <person name="Submissions S."/>
        </authorList>
    </citation>
    <scope>NUCLEOTIDE SEQUENCE [LARGE SCALE GENOMIC DNA]</scope>
    <source>
        <strain evidence="2">JC23</strain>
    </source>
</reference>
<proteinExistence type="predicted"/>
<gene>
    <name evidence="1" type="ORF">SAMN05877842_101125</name>
</gene>
<sequence>MLSLTVEQLLVSKGISPKKEHLEILEARWKEMADLRGNLDGIKIDDADIALKNIAGGDHVE</sequence>
<keyword evidence="2" id="KW-1185">Reference proteome</keyword>
<evidence type="ECO:0000313" key="1">
    <source>
        <dbReference type="EMBL" id="SOC34844.1"/>
    </source>
</evidence>
<name>A0A285TYU1_9BACL</name>
<dbReference type="EMBL" id="OBQC01000001">
    <property type="protein sequence ID" value="SOC34844.1"/>
    <property type="molecule type" value="Genomic_DNA"/>
</dbReference>
<evidence type="ECO:0000313" key="2">
    <source>
        <dbReference type="Proteomes" id="UP000219252"/>
    </source>
</evidence>
<accession>A0A285TYU1</accession>
<protein>
    <submittedName>
        <fullName evidence="1">Uncharacterized protein</fullName>
    </submittedName>
</protein>